<dbReference type="GO" id="GO:0006508">
    <property type="term" value="P:proteolysis"/>
    <property type="evidence" value="ECO:0007669"/>
    <property type="project" value="UniProtKB-KW"/>
</dbReference>
<evidence type="ECO:0000256" key="5">
    <source>
        <dbReference type="PIRSR" id="PIRSR601461-1"/>
    </source>
</evidence>
<reference evidence="8 9" key="1">
    <citation type="journal article" date="2019" name="Sci. Rep.">
        <title>A high-quality genome of Eragrostis curvula grass provides insights into Poaceae evolution and supports new strategies to enhance forage quality.</title>
        <authorList>
            <person name="Carballo J."/>
            <person name="Santos B.A.C.M."/>
            <person name="Zappacosta D."/>
            <person name="Garbus I."/>
            <person name="Selva J.P."/>
            <person name="Gallo C.A."/>
            <person name="Diaz A."/>
            <person name="Albertini E."/>
            <person name="Caccamo M."/>
            <person name="Echenique V."/>
        </authorList>
    </citation>
    <scope>NUCLEOTIDE SEQUENCE [LARGE SCALE GENOMIC DNA]</scope>
    <source>
        <strain evidence="9">cv. Victoria</strain>
        <tissue evidence="8">Leaf</tissue>
    </source>
</reference>
<feature type="domain" description="Peptidase A1" evidence="7">
    <location>
        <begin position="40"/>
        <end position="395"/>
    </location>
</feature>
<evidence type="ECO:0000256" key="2">
    <source>
        <dbReference type="ARBA" id="ARBA00022670"/>
    </source>
</evidence>
<dbReference type="FunFam" id="2.40.70.10:FF:000015">
    <property type="entry name" value="Aspartyl protease family protein"/>
    <property type="match status" value="1"/>
</dbReference>
<dbReference type="Proteomes" id="UP000324897">
    <property type="component" value="Chromosome 2"/>
</dbReference>
<dbReference type="InterPro" id="IPR032799">
    <property type="entry name" value="TAXi_C"/>
</dbReference>
<dbReference type="InterPro" id="IPR033121">
    <property type="entry name" value="PEPTIDASE_A1"/>
</dbReference>
<comment type="caution">
    <text evidence="8">The sequence shown here is derived from an EMBL/GenBank/DDBJ whole genome shotgun (WGS) entry which is preliminary data.</text>
</comment>
<dbReference type="InterPro" id="IPR001461">
    <property type="entry name" value="Aspartic_peptidase_A1"/>
</dbReference>
<accession>A0A5J9US94</accession>
<feature type="active site" evidence="5">
    <location>
        <position position="270"/>
    </location>
</feature>
<keyword evidence="4" id="KW-0378">Hydrolase</keyword>
<evidence type="ECO:0000313" key="9">
    <source>
        <dbReference type="Proteomes" id="UP000324897"/>
    </source>
</evidence>
<dbReference type="Gene3D" id="2.40.70.10">
    <property type="entry name" value="Acid Proteases"/>
    <property type="match status" value="2"/>
</dbReference>
<comment type="similarity">
    <text evidence="1">Belongs to the peptidase A1 family.</text>
</comment>
<keyword evidence="6" id="KW-0732">Signal</keyword>
<keyword evidence="9" id="KW-1185">Reference proteome</keyword>
<dbReference type="InterPro" id="IPR021109">
    <property type="entry name" value="Peptidase_aspartic_dom_sf"/>
</dbReference>
<dbReference type="SUPFAM" id="SSF50630">
    <property type="entry name" value="Acid proteases"/>
    <property type="match status" value="1"/>
</dbReference>
<evidence type="ECO:0000259" key="7">
    <source>
        <dbReference type="PROSITE" id="PS51767"/>
    </source>
</evidence>
<evidence type="ECO:0000256" key="4">
    <source>
        <dbReference type="ARBA" id="ARBA00022801"/>
    </source>
</evidence>
<sequence>MAARWASVLGLLLLLPLLPSASSSSMVFTLDGNVYPDGHFYVTVNIGEKEKEKPYFLDIDTGSNLSWLECDAGKGTCETCNKVPHPLYQLISKKLVPCAHQLCDAMHQDLGSTKKCMDSPRQCDYEIRYFDGASSLGVLVTDTFSFPMGHLVPSKRSDIAFGCGYDQVKKGDQKKVSVDGMLGLGRGSVDFVSQLKGQGLITKNLIHHCLSATGGGYLVLGEHELPPTQMTWVPMAPKISGKANHYSPGKATLQLDTKSVDTTPLQVVFDSGSTYTYLPPNLYKLLVSKMWPSLSKSLKLVKDDDPELRLCWKRPGGFKSSDDLKKEFKSVMSFKFGTGATMMIPPENYLVITESGNACLGMLWNEKLDMIVVGDITFQDQLVTYDNEKGMLGWFRTPCRKSSAIFSRI</sequence>
<evidence type="ECO:0000313" key="8">
    <source>
        <dbReference type="EMBL" id="TVU26198.1"/>
    </source>
</evidence>
<dbReference type="InterPro" id="IPR001969">
    <property type="entry name" value="Aspartic_peptidase_AS"/>
</dbReference>
<dbReference type="AlphaFoldDB" id="A0A5J9US94"/>
<dbReference type="PROSITE" id="PS51767">
    <property type="entry name" value="PEPTIDASE_A1"/>
    <property type="match status" value="1"/>
</dbReference>
<dbReference type="PANTHER" id="PTHR13683:SF820">
    <property type="entry name" value="PEPTIDASE A1 DOMAIN-CONTAINING PROTEIN"/>
    <property type="match status" value="1"/>
</dbReference>
<feature type="active site" evidence="5">
    <location>
        <position position="60"/>
    </location>
</feature>
<dbReference type="PANTHER" id="PTHR13683">
    <property type="entry name" value="ASPARTYL PROTEASES"/>
    <property type="match status" value="1"/>
</dbReference>
<dbReference type="EMBL" id="RWGY01000013">
    <property type="protein sequence ID" value="TVU26198.1"/>
    <property type="molecule type" value="Genomic_DNA"/>
</dbReference>
<feature type="chain" id="PRO_5023827454" description="Peptidase A1 domain-containing protein" evidence="6">
    <location>
        <begin position="24"/>
        <end position="409"/>
    </location>
</feature>
<dbReference type="Pfam" id="PF14541">
    <property type="entry name" value="TAXi_C"/>
    <property type="match status" value="1"/>
</dbReference>
<dbReference type="InterPro" id="IPR032861">
    <property type="entry name" value="TAXi_N"/>
</dbReference>
<evidence type="ECO:0000256" key="6">
    <source>
        <dbReference type="SAM" id="SignalP"/>
    </source>
</evidence>
<dbReference type="Pfam" id="PF14543">
    <property type="entry name" value="TAXi_N"/>
    <property type="match status" value="1"/>
</dbReference>
<protein>
    <recommendedName>
        <fullName evidence="7">Peptidase A1 domain-containing protein</fullName>
    </recommendedName>
</protein>
<dbReference type="GO" id="GO:0004190">
    <property type="term" value="F:aspartic-type endopeptidase activity"/>
    <property type="evidence" value="ECO:0007669"/>
    <property type="project" value="UniProtKB-KW"/>
</dbReference>
<proteinExistence type="inferred from homology"/>
<organism evidence="8 9">
    <name type="scientific">Eragrostis curvula</name>
    <name type="common">weeping love grass</name>
    <dbReference type="NCBI Taxonomy" id="38414"/>
    <lineage>
        <taxon>Eukaryota</taxon>
        <taxon>Viridiplantae</taxon>
        <taxon>Streptophyta</taxon>
        <taxon>Embryophyta</taxon>
        <taxon>Tracheophyta</taxon>
        <taxon>Spermatophyta</taxon>
        <taxon>Magnoliopsida</taxon>
        <taxon>Liliopsida</taxon>
        <taxon>Poales</taxon>
        <taxon>Poaceae</taxon>
        <taxon>PACMAD clade</taxon>
        <taxon>Chloridoideae</taxon>
        <taxon>Eragrostideae</taxon>
        <taxon>Eragrostidinae</taxon>
        <taxon>Eragrostis</taxon>
    </lineage>
</organism>
<keyword evidence="3" id="KW-0064">Aspartyl protease</keyword>
<feature type="signal peptide" evidence="6">
    <location>
        <begin position="1"/>
        <end position="23"/>
    </location>
</feature>
<keyword evidence="2" id="KW-0645">Protease</keyword>
<gene>
    <name evidence="8" type="ORF">EJB05_28735</name>
</gene>
<name>A0A5J9US94_9POAL</name>
<dbReference type="Gramene" id="TVU26198">
    <property type="protein sequence ID" value="TVU26198"/>
    <property type="gene ID" value="EJB05_28735"/>
</dbReference>
<dbReference type="OrthoDB" id="2747330at2759"/>
<evidence type="ECO:0000256" key="1">
    <source>
        <dbReference type="ARBA" id="ARBA00007447"/>
    </source>
</evidence>
<dbReference type="PROSITE" id="PS00141">
    <property type="entry name" value="ASP_PROTEASE"/>
    <property type="match status" value="1"/>
</dbReference>
<evidence type="ECO:0000256" key="3">
    <source>
        <dbReference type="ARBA" id="ARBA00022750"/>
    </source>
</evidence>